<dbReference type="Proteomes" id="UP000054007">
    <property type="component" value="Unassembled WGS sequence"/>
</dbReference>
<dbReference type="EMBL" id="KN880647">
    <property type="protein sequence ID" value="KIY64231.1"/>
    <property type="molecule type" value="Genomic_DNA"/>
</dbReference>
<feature type="compositionally biased region" description="Basic and acidic residues" evidence="3">
    <location>
        <begin position="405"/>
        <end position="422"/>
    </location>
</feature>
<feature type="repeat" description="HEAT" evidence="2">
    <location>
        <begin position="790"/>
        <end position="828"/>
    </location>
</feature>
<dbReference type="InterPro" id="IPR051023">
    <property type="entry name" value="PP2A_Regulatory_Subunit_A"/>
</dbReference>
<feature type="region of interest" description="Disordered" evidence="3">
    <location>
        <begin position="553"/>
        <end position="572"/>
    </location>
</feature>
<dbReference type="InterPro" id="IPR021133">
    <property type="entry name" value="HEAT_type_2"/>
</dbReference>
<feature type="compositionally biased region" description="Low complexity" evidence="3">
    <location>
        <begin position="392"/>
        <end position="404"/>
    </location>
</feature>
<dbReference type="PANTHER" id="PTHR10648:SF1">
    <property type="entry name" value="SERINE_THREONINE-PROTEIN PHOSPHATASE 4 REGULATORY SUBUNIT 1"/>
    <property type="match status" value="1"/>
</dbReference>
<keyword evidence="5" id="KW-1185">Reference proteome</keyword>
<evidence type="ECO:0000313" key="5">
    <source>
        <dbReference type="Proteomes" id="UP000054007"/>
    </source>
</evidence>
<accession>A0A0D7B3Y8</accession>
<evidence type="ECO:0000313" key="4">
    <source>
        <dbReference type="EMBL" id="KIY64231.1"/>
    </source>
</evidence>
<feature type="compositionally biased region" description="Pro residues" evidence="3">
    <location>
        <begin position="1086"/>
        <end position="1095"/>
    </location>
</feature>
<feature type="compositionally biased region" description="Low complexity" evidence="3">
    <location>
        <begin position="519"/>
        <end position="542"/>
    </location>
</feature>
<dbReference type="STRING" id="1314674.A0A0D7B3Y8"/>
<dbReference type="PROSITE" id="PS50077">
    <property type="entry name" value="HEAT_REPEAT"/>
    <property type="match status" value="1"/>
</dbReference>
<feature type="region of interest" description="Disordered" evidence="3">
    <location>
        <begin position="1070"/>
        <end position="1095"/>
    </location>
</feature>
<proteinExistence type="predicted"/>
<feature type="region of interest" description="Disordered" evidence="3">
    <location>
        <begin position="383"/>
        <end position="546"/>
    </location>
</feature>
<organism evidence="4 5">
    <name type="scientific">Cylindrobasidium torrendii FP15055 ss-10</name>
    <dbReference type="NCBI Taxonomy" id="1314674"/>
    <lineage>
        <taxon>Eukaryota</taxon>
        <taxon>Fungi</taxon>
        <taxon>Dikarya</taxon>
        <taxon>Basidiomycota</taxon>
        <taxon>Agaricomycotina</taxon>
        <taxon>Agaricomycetes</taxon>
        <taxon>Agaricomycetidae</taxon>
        <taxon>Agaricales</taxon>
        <taxon>Marasmiineae</taxon>
        <taxon>Physalacriaceae</taxon>
        <taxon>Cylindrobasidium</taxon>
    </lineage>
</organism>
<evidence type="ECO:0000256" key="2">
    <source>
        <dbReference type="PROSITE-ProRule" id="PRU00103"/>
    </source>
</evidence>
<feature type="compositionally biased region" description="Low complexity" evidence="3">
    <location>
        <begin position="498"/>
        <end position="509"/>
    </location>
</feature>
<evidence type="ECO:0008006" key="6">
    <source>
        <dbReference type="Google" id="ProtNLM"/>
    </source>
</evidence>
<protein>
    <recommendedName>
        <fullName evidence="6">ARM repeat-containing protein</fullName>
    </recommendedName>
</protein>
<feature type="region of interest" description="Disordered" evidence="3">
    <location>
        <begin position="1"/>
        <end position="33"/>
    </location>
</feature>
<keyword evidence="1" id="KW-0677">Repeat</keyword>
<dbReference type="SUPFAM" id="SSF48371">
    <property type="entry name" value="ARM repeat"/>
    <property type="match status" value="1"/>
</dbReference>
<dbReference type="PANTHER" id="PTHR10648">
    <property type="entry name" value="SERINE/THREONINE-PROTEIN PHOSPHATASE PP2A 65 KDA REGULATORY SUBUNIT"/>
    <property type="match status" value="1"/>
</dbReference>
<feature type="region of interest" description="Disordered" evidence="3">
    <location>
        <begin position="129"/>
        <end position="165"/>
    </location>
</feature>
<name>A0A0D7B3Y8_9AGAR</name>
<feature type="compositionally biased region" description="Polar residues" evidence="3">
    <location>
        <begin position="553"/>
        <end position="568"/>
    </location>
</feature>
<dbReference type="GO" id="GO:0019888">
    <property type="term" value="F:protein phosphatase regulator activity"/>
    <property type="evidence" value="ECO:0007669"/>
    <property type="project" value="TreeGrafter"/>
</dbReference>
<feature type="compositionally biased region" description="Low complexity" evidence="3">
    <location>
        <begin position="441"/>
        <end position="478"/>
    </location>
</feature>
<feature type="compositionally biased region" description="Pro residues" evidence="3">
    <location>
        <begin position="142"/>
        <end position="155"/>
    </location>
</feature>
<dbReference type="OrthoDB" id="340346at2759"/>
<dbReference type="InterPro" id="IPR016024">
    <property type="entry name" value="ARM-type_fold"/>
</dbReference>
<evidence type="ECO:0000256" key="3">
    <source>
        <dbReference type="SAM" id="MobiDB-lite"/>
    </source>
</evidence>
<dbReference type="GO" id="GO:0005737">
    <property type="term" value="C:cytoplasm"/>
    <property type="evidence" value="ECO:0007669"/>
    <property type="project" value="TreeGrafter"/>
</dbReference>
<sequence>MSMLEECITNSSSDPTKKGSFSDGPNSSMRASHPTYISMPAPYLAAAGIAPSCRSSSAYTPSPSYRLDDPFTSPLASPALTFYTAPSSPIVSPANEDGLVLQLRSVEVTSPNPPNGTLQFKFQAAIHSPSPPIPSPSSTCPRPLPSPVDLNPPSPSIQSDTDDAFPDVSNVDTTLDDEGMDGLSPLEKVYLFATSQAVYHRIFISQDLLNILELLSPQEAVEYVLPLLHVLSHDQDDAVREALTSGLCSVIWWFLTHCQIGEQFSPEVSQSPPAIPVDAFTTILGGLVLSPNYMVGSSAKGIVVDLLNRLHNSDAMEEEHSAYQLAHPYDHSSADVVQATGQPIPMGHFDREKRHAFERELLDNLVLGLENISDLDTTIYDGDDYQLEDGESSTYSPYSGSLSETKTDHPDHPDPIEIRPEDDFNPYFPIHVAPNVDRPQSGSPSSLWSDYSSSGSSSGPSPSGSMSTSSASSAASSSVLYPPTDLPRSEATHAPAFRRSPSNRSSPSPRYSPLPKSTPDPHSAQYSTPPSQPQPASQPSSPLRSMVDLQNDSTENLIPPRSGTSSLPEVQDEEDQAAVKRMASANLMALVTNNGYLEPSSHAPFIKEIERFATDSVPWVRRESSFALGALAKAIPSELVQLSLVPLLDKLVGDSDSHVRHSSLFALPGVLSRLPLKQRRVFALHCVQTLAMDESSDVRSGVLESLGEIIHTFHDEGSSPGGSSPLPEELLLLFMGRQDVHRLGIHRSVSQSEGEHLKLFCTDSARPLITAFNYPAVTLALGPSNWDTTLRPTYLRLAKESSPSIRRTLAASVGEMAKMLGPDIADRDLIAVWRNSVEGSDAEVRMRGVQAMEVLFESVSRDGRRTLLEVISKQWQDNKYTSWKERESLVRSIPVLVDAIKSMDAHDFMLFLDLVCGLVGIGLADTVHAVREAAVRCLPNLWTAAEREPRSLQRLRSELVGLGRSDVGRRRMTYVAALEALLVPEPHRSAPTTLTDSCAQLLRPLAKDPIVGVRIGVARLAACLHGANIPDVTAESALHELVRSFVQEESREVLLYVPDLSEPALLATRMDSARQEPSSEFAVFSRPPPPRAGRP</sequence>
<evidence type="ECO:0000256" key="1">
    <source>
        <dbReference type="ARBA" id="ARBA00022737"/>
    </source>
</evidence>
<dbReference type="Gene3D" id="1.25.10.10">
    <property type="entry name" value="Leucine-rich Repeat Variant"/>
    <property type="match status" value="1"/>
</dbReference>
<dbReference type="InterPro" id="IPR011989">
    <property type="entry name" value="ARM-like"/>
</dbReference>
<reference evidence="4 5" key="1">
    <citation type="journal article" date="2015" name="Fungal Genet. Biol.">
        <title>Evolution of novel wood decay mechanisms in Agaricales revealed by the genome sequences of Fistulina hepatica and Cylindrobasidium torrendii.</title>
        <authorList>
            <person name="Floudas D."/>
            <person name="Held B.W."/>
            <person name="Riley R."/>
            <person name="Nagy L.G."/>
            <person name="Koehler G."/>
            <person name="Ransdell A.S."/>
            <person name="Younus H."/>
            <person name="Chow J."/>
            <person name="Chiniquy J."/>
            <person name="Lipzen A."/>
            <person name="Tritt A."/>
            <person name="Sun H."/>
            <person name="Haridas S."/>
            <person name="LaButti K."/>
            <person name="Ohm R.A."/>
            <person name="Kues U."/>
            <person name="Blanchette R.A."/>
            <person name="Grigoriev I.V."/>
            <person name="Minto R.E."/>
            <person name="Hibbett D.S."/>
        </authorList>
    </citation>
    <scope>NUCLEOTIDE SEQUENCE [LARGE SCALE GENOMIC DNA]</scope>
    <source>
        <strain evidence="4 5">FP15055 ss-10</strain>
    </source>
</reference>
<gene>
    <name evidence="4" type="ORF">CYLTODRAFT_107745</name>
</gene>
<dbReference type="AlphaFoldDB" id="A0A0D7B3Y8"/>